<dbReference type="PANTHER" id="PTHR43656">
    <property type="entry name" value="BINDING OXIDOREDUCTASE, PUTATIVE (AFU_ORTHOLOGUE AFUA_2G08260)-RELATED"/>
    <property type="match status" value="1"/>
</dbReference>
<dbReference type="Proteomes" id="UP001231445">
    <property type="component" value="Chromosome"/>
</dbReference>
<keyword evidence="2" id="KW-0560">Oxidoreductase</keyword>
<protein>
    <submittedName>
        <fullName evidence="4">NADH:flavin oxidoreductase/NADH oxidase family protein</fullName>
    </submittedName>
</protein>
<dbReference type="CDD" id="cd04733">
    <property type="entry name" value="OYE_like_2_FMN"/>
    <property type="match status" value="1"/>
</dbReference>
<dbReference type="SUPFAM" id="SSF51395">
    <property type="entry name" value="FMN-linked oxidoreductases"/>
    <property type="match status" value="1"/>
</dbReference>
<reference evidence="4 5" key="1">
    <citation type="submission" date="2023-06" db="EMBL/GenBank/DDBJ databases">
        <title>Altererythrobacter rubellus NBRC 112769 genome.</title>
        <authorList>
            <person name="Zhang K."/>
        </authorList>
    </citation>
    <scope>NUCLEOTIDE SEQUENCE [LARGE SCALE GENOMIC DNA]</scope>
    <source>
        <strain evidence="4 5">NBRC 112769</strain>
    </source>
</reference>
<dbReference type="PANTHER" id="PTHR43656:SF2">
    <property type="entry name" value="BINDING OXIDOREDUCTASE, PUTATIVE (AFU_ORTHOLOGUE AFUA_2G08260)-RELATED"/>
    <property type="match status" value="1"/>
</dbReference>
<evidence type="ECO:0000259" key="3">
    <source>
        <dbReference type="Pfam" id="PF00724"/>
    </source>
</evidence>
<name>A0A9Y2B7Y3_9SPHN</name>
<evidence type="ECO:0000256" key="1">
    <source>
        <dbReference type="ARBA" id="ARBA00022630"/>
    </source>
</evidence>
<dbReference type="GO" id="GO:0016491">
    <property type="term" value="F:oxidoreductase activity"/>
    <property type="evidence" value="ECO:0007669"/>
    <property type="project" value="UniProtKB-KW"/>
</dbReference>
<evidence type="ECO:0000256" key="2">
    <source>
        <dbReference type="ARBA" id="ARBA00023002"/>
    </source>
</evidence>
<feature type="domain" description="NADH:flavin oxidoreductase/NADH oxidase N-terminal" evidence="3">
    <location>
        <begin position="6"/>
        <end position="355"/>
    </location>
</feature>
<proteinExistence type="predicted"/>
<keyword evidence="1" id="KW-0285">Flavoprotein</keyword>
<gene>
    <name evidence="4" type="ORF">QQX03_00910</name>
</gene>
<dbReference type="Pfam" id="PF00724">
    <property type="entry name" value="Oxidored_FMN"/>
    <property type="match status" value="1"/>
</dbReference>
<dbReference type="InterPro" id="IPR013785">
    <property type="entry name" value="Aldolase_TIM"/>
</dbReference>
<dbReference type="RefSeq" id="WP_285976015.1">
    <property type="nucleotide sequence ID" value="NZ_CP127221.1"/>
</dbReference>
<keyword evidence="5" id="KW-1185">Reference proteome</keyword>
<dbReference type="Gene3D" id="3.20.20.70">
    <property type="entry name" value="Aldolase class I"/>
    <property type="match status" value="1"/>
</dbReference>
<evidence type="ECO:0000313" key="4">
    <source>
        <dbReference type="EMBL" id="WIW95700.1"/>
    </source>
</evidence>
<dbReference type="AlphaFoldDB" id="A0A9Y2B7Y3"/>
<dbReference type="KEGG" id="arue:QQX03_00910"/>
<dbReference type="InterPro" id="IPR001155">
    <property type="entry name" value="OxRdtase_FMN_N"/>
</dbReference>
<sequence length="421" mass="45443">MTKSPLFAPLTLPNGSTLPNRICKAAMEENMAVQPGQYPGEKLFALYRQWAKGGTGLLLSGNVMVDPSALTGPGGVVLQKGTELAPFKKWAEIGQSFGGQFWLQISHPGRQLYKSLGETAVSPSGVELNLGKFSSLFAPVRRLEVGEIEAIITRFADTAELAEQAGFDGVQIHGAHGYLISQFLSPLTNKRDDEWGGSLENRARFLLRIVEAVRQRVKLSFGVGLKLNSADFQRGGFEFEDARQVLEWLNGHGLDFVELSGGSYESPAMQGNPQEGSTPSSSTAARETYFIDFARQIAKVADMPIMVTGGITKMEVAEAALAKDETGFGVQLLGIARALASDPDLPKHWREGTNANVSLPQAGFKDATLNGLATMALTKQQLEKMAKNKPPGDGGSAVIALVADQYRAAKRAKGYRKWRAN</sequence>
<dbReference type="EMBL" id="CP127221">
    <property type="protein sequence ID" value="WIW95700.1"/>
    <property type="molecule type" value="Genomic_DNA"/>
</dbReference>
<accession>A0A9Y2B7Y3</accession>
<dbReference type="InterPro" id="IPR051799">
    <property type="entry name" value="NADH_flavin_oxidoreductase"/>
</dbReference>
<organism evidence="4 5">
    <name type="scientific">Altererythrobacter rubellus</name>
    <dbReference type="NCBI Taxonomy" id="2173831"/>
    <lineage>
        <taxon>Bacteria</taxon>
        <taxon>Pseudomonadati</taxon>
        <taxon>Pseudomonadota</taxon>
        <taxon>Alphaproteobacteria</taxon>
        <taxon>Sphingomonadales</taxon>
        <taxon>Erythrobacteraceae</taxon>
        <taxon>Altererythrobacter</taxon>
    </lineage>
</organism>
<evidence type="ECO:0000313" key="5">
    <source>
        <dbReference type="Proteomes" id="UP001231445"/>
    </source>
</evidence>
<dbReference type="GO" id="GO:0010181">
    <property type="term" value="F:FMN binding"/>
    <property type="evidence" value="ECO:0007669"/>
    <property type="project" value="InterPro"/>
</dbReference>